<evidence type="ECO:0000313" key="1">
    <source>
        <dbReference type="EMBL" id="MCL9685329.1"/>
    </source>
</evidence>
<comment type="caution">
    <text evidence="1">The sequence shown here is derived from an EMBL/GenBank/DDBJ whole genome shotgun (WGS) entry which is preliminary data.</text>
</comment>
<dbReference type="EMBL" id="JAJKBJ010000023">
    <property type="protein sequence ID" value="MCL9685329.1"/>
    <property type="molecule type" value="Genomic_DNA"/>
</dbReference>
<sequence>MKIIKKAQVVVETAEYIKQAESCMDKKSRDDFISHIAQNPTEGNLISGTGGARKIRWTADSNQGKSGGARVIYYYHNQNMPIFLFTAYGKNQKENITESEKNILKTIIKTIVKVYGENEHE</sequence>
<name>A0A9X2D2F9_9GAMM</name>
<reference evidence="1" key="1">
    <citation type="submission" date="2021-11" db="EMBL/GenBank/DDBJ databases">
        <title>Legionella maioricencis sp. nov., a new species isolated from hot water samples in Mallorca.</title>
        <authorList>
            <person name="Crespi S."/>
            <person name="Drasar V."/>
            <person name="Salva-Serra F."/>
            <person name="Jaen-Luchoro D."/>
            <person name="Pineiro-Iglesias B."/>
            <person name="Aliaga F."/>
            <person name="Fernandez-Juarez V."/>
            <person name="Coll G."/>
            <person name="Moore E.R.B."/>
            <person name="Bennasar-Figueras A."/>
        </authorList>
    </citation>
    <scope>NUCLEOTIDE SEQUENCE</scope>
    <source>
        <strain evidence="1">HCPI-6</strain>
    </source>
</reference>
<organism evidence="1 2">
    <name type="scientific">Legionella maioricensis</name>
    <dbReference type="NCBI Taxonomy" id="2896528"/>
    <lineage>
        <taxon>Bacteria</taxon>
        <taxon>Pseudomonadati</taxon>
        <taxon>Pseudomonadota</taxon>
        <taxon>Gammaproteobacteria</taxon>
        <taxon>Legionellales</taxon>
        <taxon>Legionellaceae</taxon>
        <taxon>Legionella</taxon>
    </lineage>
</organism>
<dbReference type="AlphaFoldDB" id="A0A9X2D2F9"/>
<gene>
    <name evidence="1" type="ORF">LOX96_14595</name>
</gene>
<dbReference type="RefSeq" id="WP_250423773.1">
    <property type="nucleotide sequence ID" value="NZ_JAJKBJ010000023.1"/>
</dbReference>
<protein>
    <submittedName>
        <fullName evidence="1">Type II toxin-antitoxin system RelE/ParE family toxin</fullName>
    </submittedName>
</protein>
<dbReference type="PIRSF" id="PIRSF039032">
    <property type="entry name" value="HigB-2"/>
    <property type="match status" value="1"/>
</dbReference>
<accession>A0A9X2D2F9</accession>
<keyword evidence="2" id="KW-1185">Reference proteome</keyword>
<evidence type="ECO:0000313" key="2">
    <source>
        <dbReference type="Proteomes" id="UP001139721"/>
    </source>
</evidence>
<proteinExistence type="predicted"/>
<dbReference type="Proteomes" id="UP001139721">
    <property type="component" value="Unassembled WGS sequence"/>
</dbReference>
<dbReference type="InterPro" id="IPR009387">
    <property type="entry name" value="HigB-2"/>
</dbReference>
<dbReference type="Pfam" id="PF06296">
    <property type="entry name" value="RelE"/>
    <property type="match status" value="1"/>
</dbReference>